<accession>A0A1S1HSP0</accession>
<dbReference type="Gene3D" id="3.40.50.360">
    <property type="match status" value="1"/>
</dbReference>
<proteinExistence type="predicted"/>
<protein>
    <submittedName>
        <fullName evidence="1">Uncharacterized protein</fullName>
    </submittedName>
</protein>
<dbReference type="SUPFAM" id="SSF52218">
    <property type="entry name" value="Flavoproteins"/>
    <property type="match status" value="1"/>
</dbReference>
<name>A0A1S1HSP0_PROST</name>
<evidence type="ECO:0000313" key="2">
    <source>
        <dbReference type="Proteomes" id="UP000179588"/>
    </source>
</evidence>
<sequence length="84" mass="10035">MKEILFIQSSINGANSQTKRILNYFERYWIKNHENTSIIKRNLVKNSLPIMDEEVFSAYYSTPLTQQSEKQKKLSRFLMNSLMR</sequence>
<comment type="caution">
    <text evidence="1">The sequence shown here is derived from an EMBL/GenBank/DDBJ whole genome shotgun (WGS) entry which is preliminary data.</text>
</comment>
<dbReference type="EMBL" id="LVIE01000068">
    <property type="protein sequence ID" value="OHT25098.1"/>
    <property type="molecule type" value="Genomic_DNA"/>
</dbReference>
<organism evidence="1 2">
    <name type="scientific">Providencia stuartii</name>
    <dbReference type="NCBI Taxonomy" id="588"/>
    <lineage>
        <taxon>Bacteria</taxon>
        <taxon>Pseudomonadati</taxon>
        <taxon>Pseudomonadota</taxon>
        <taxon>Gammaproteobacteria</taxon>
        <taxon>Enterobacterales</taxon>
        <taxon>Morganellaceae</taxon>
        <taxon>Providencia</taxon>
    </lineage>
</organism>
<dbReference type="AlphaFoldDB" id="A0A1S1HSP0"/>
<gene>
    <name evidence="1" type="ORF">A3Q29_15175</name>
</gene>
<reference evidence="1 2" key="1">
    <citation type="submission" date="2016-03" db="EMBL/GenBank/DDBJ databases">
        <title>Genome sequence of Providencia stuartii strain, isolated from the salivary glands of larval Lucilia sericata.</title>
        <authorList>
            <person name="Yuan Y."/>
            <person name="Zhang Y."/>
            <person name="Fu S."/>
            <person name="Crippen T.L."/>
            <person name="Visi D."/>
            <person name="Benbow M.E."/>
            <person name="Allen M."/>
            <person name="Tomberlin J.K."/>
            <person name="Sze S.-H."/>
            <person name="Tarone A.M."/>
        </authorList>
    </citation>
    <scope>NUCLEOTIDE SEQUENCE [LARGE SCALE GENOMIC DNA]</scope>
    <source>
        <strain evidence="1 2">Crippen</strain>
    </source>
</reference>
<evidence type="ECO:0000313" key="1">
    <source>
        <dbReference type="EMBL" id="OHT25098.1"/>
    </source>
</evidence>
<keyword evidence="2" id="KW-1185">Reference proteome</keyword>
<dbReference type="Proteomes" id="UP000179588">
    <property type="component" value="Unassembled WGS sequence"/>
</dbReference>
<dbReference type="InterPro" id="IPR029039">
    <property type="entry name" value="Flavoprotein-like_sf"/>
</dbReference>